<protein>
    <submittedName>
        <fullName evidence="6">LPS export ABC transporter periplasmic protein LptC</fullName>
    </submittedName>
</protein>
<evidence type="ECO:0000313" key="6">
    <source>
        <dbReference type="EMBL" id="MDQ2069536.1"/>
    </source>
</evidence>
<organism evidence="6 7">
    <name type="scientific">Natronospira bacteriovora</name>
    <dbReference type="NCBI Taxonomy" id="3069753"/>
    <lineage>
        <taxon>Bacteria</taxon>
        <taxon>Pseudomonadati</taxon>
        <taxon>Pseudomonadota</taxon>
        <taxon>Gammaproteobacteria</taxon>
        <taxon>Natronospirales</taxon>
        <taxon>Natronospiraceae</taxon>
        <taxon>Natronospira</taxon>
    </lineage>
</organism>
<dbReference type="PANTHER" id="PTHR37481:SF1">
    <property type="entry name" value="LIPOPOLYSACCHARIDE EXPORT SYSTEM PROTEIN LPTC"/>
    <property type="match status" value="1"/>
</dbReference>
<comment type="caution">
    <text evidence="6">The sequence shown here is derived from an EMBL/GenBank/DDBJ whole genome shotgun (WGS) entry which is preliminary data.</text>
</comment>
<dbReference type="Gene3D" id="2.60.450.10">
    <property type="entry name" value="Lipopolysaccharide (LPS) transport protein A like domain"/>
    <property type="match status" value="1"/>
</dbReference>
<dbReference type="Pfam" id="PF06835">
    <property type="entry name" value="LptC"/>
    <property type="match status" value="1"/>
</dbReference>
<dbReference type="RefSeq" id="WP_306728035.1">
    <property type="nucleotide sequence ID" value="NZ_JAVDDT010000003.1"/>
</dbReference>
<dbReference type="InterPro" id="IPR010664">
    <property type="entry name" value="LipoPS_assembly_LptC-rel"/>
</dbReference>
<keyword evidence="4" id="KW-1133">Transmembrane helix</keyword>
<evidence type="ECO:0000256" key="5">
    <source>
        <dbReference type="ARBA" id="ARBA00023136"/>
    </source>
</evidence>
<name>A0ABU0W684_9GAMM</name>
<reference evidence="6 7" key="1">
    <citation type="submission" date="2023-08" db="EMBL/GenBank/DDBJ databases">
        <title>Whole-genome sequencing of halo(alkali)philic microorganisms from hypersaline lakes.</title>
        <authorList>
            <person name="Sorokin D.Y."/>
            <person name="Abbas B."/>
            <person name="Merkel A.Y."/>
        </authorList>
    </citation>
    <scope>NUCLEOTIDE SEQUENCE [LARGE SCALE GENOMIC DNA]</scope>
    <source>
        <strain evidence="6 7">AB-CW4</strain>
    </source>
</reference>
<keyword evidence="1" id="KW-1003">Cell membrane</keyword>
<keyword evidence="5" id="KW-0472">Membrane</keyword>
<dbReference type="EMBL" id="JAVDDT010000003">
    <property type="protein sequence ID" value="MDQ2069536.1"/>
    <property type="molecule type" value="Genomic_DNA"/>
</dbReference>
<sequence>MLRWLAALLIIAAAIISLLMLGERREPLPPPAPVEAEEEQPDYWMESSRIERFDEDGERLLLLDSDRLAHFPSDERSEMRQVRAEQRGPESLLWEMHAEHGLVTGDRSLVALSGDVRMERRAPHGPSTWLYTDSLEFLPRDDLARTDDPVRMERGATITTGIGLHAAMAEDRLIIKQEVRTRHVSPTDPN</sequence>
<evidence type="ECO:0000313" key="7">
    <source>
        <dbReference type="Proteomes" id="UP001239019"/>
    </source>
</evidence>
<keyword evidence="2" id="KW-0997">Cell inner membrane</keyword>
<dbReference type="NCBIfam" id="TIGR04409">
    <property type="entry name" value="LptC_YrbK"/>
    <property type="match status" value="1"/>
</dbReference>
<accession>A0ABU0W684</accession>
<keyword evidence="3" id="KW-0812">Transmembrane</keyword>
<evidence type="ECO:0000256" key="3">
    <source>
        <dbReference type="ARBA" id="ARBA00022692"/>
    </source>
</evidence>
<proteinExistence type="predicted"/>
<evidence type="ECO:0000256" key="1">
    <source>
        <dbReference type="ARBA" id="ARBA00022475"/>
    </source>
</evidence>
<dbReference type="Proteomes" id="UP001239019">
    <property type="component" value="Unassembled WGS sequence"/>
</dbReference>
<dbReference type="InterPro" id="IPR052363">
    <property type="entry name" value="LPS_export_LptC"/>
</dbReference>
<dbReference type="InterPro" id="IPR026265">
    <property type="entry name" value="LptC"/>
</dbReference>
<dbReference type="PANTHER" id="PTHR37481">
    <property type="entry name" value="LIPOPOLYSACCHARIDE EXPORT SYSTEM PROTEIN LPTC"/>
    <property type="match status" value="1"/>
</dbReference>
<evidence type="ECO:0000256" key="4">
    <source>
        <dbReference type="ARBA" id="ARBA00022989"/>
    </source>
</evidence>
<evidence type="ECO:0000256" key="2">
    <source>
        <dbReference type="ARBA" id="ARBA00022519"/>
    </source>
</evidence>
<keyword evidence="7" id="KW-1185">Reference proteome</keyword>
<gene>
    <name evidence="6" type="primary">lptC</name>
    <name evidence="6" type="ORF">RBH19_06605</name>
</gene>